<dbReference type="PANTHER" id="PTHR36926:SF1">
    <property type="entry name" value="COLICIN V PRODUCTION PROTEIN"/>
    <property type="match status" value="1"/>
</dbReference>
<dbReference type="InterPro" id="IPR003825">
    <property type="entry name" value="Colicin-V_CvpA"/>
</dbReference>
<evidence type="ECO:0000256" key="4">
    <source>
        <dbReference type="ARBA" id="ARBA00023136"/>
    </source>
</evidence>
<dbReference type="GO" id="GO:0016020">
    <property type="term" value="C:membrane"/>
    <property type="evidence" value="ECO:0007669"/>
    <property type="project" value="UniProtKB-SubCell"/>
</dbReference>
<dbReference type="Proteomes" id="UP000648801">
    <property type="component" value="Unassembled WGS sequence"/>
</dbReference>
<keyword evidence="7" id="KW-1185">Reference proteome</keyword>
<dbReference type="PANTHER" id="PTHR36926">
    <property type="entry name" value="COLICIN V PRODUCTION PROTEIN"/>
    <property type="match status" value="1"/>
</dbReference>
<reference evidence="6" key="2">
    <citation type="submission" date="2020-09" db="EMBL/GenBank/DDBJ databases">
        <authorList>
            <person name="Sun Q."/>
            <person name="Zhou Y."/>
        </authorList>
    </citation>
    <scope>NUCLEOTIDE SEQUENCE</scope>
    <source>
        <strain evidence="6">CGMCC 1.15447</strain>
    </source>
</reference>
<evidence type="ECO:0000313" key="6">
    <source>
        <dbReference type="EMBL" id="GGA62835.1"/>
    </source>
</evidence>
<evidence type="ECO:0000313" key="7">
    <source>
        <dbReference type="Proteomes" id="UP000648801"/>
    </source>
</evidence>
<dbReference type="InterPro" id="IPR052719">
    <property type="entry name" value="CvpA-like"/>
</dbReference>
<reference evidence="6" key="1">
    <citation type="journal article" date="2014" name="Int. J. Syst. Evol. Microbiol.">
        <title>Complete genome sequence of Corynebacterium casei LMG S-19264T (=DSM 44701T), isolated from a smear-ripened cheese.</title>
        <authorList>
            <consortium name="US DOE Joint Genome Institute (JGI-PGF)"/>
            <person name="Walter F."/>
            <person name="Albersmeier A."/>
            <person name="Kalinowski J."/>
            <person name="Ruckert C."/>
        </authorList>
    </citation>
    <scope>NUCLEOTIDE SEQUENCE</scope>
    <source>
        <strain evidence="6">CGMCC 1.15447</strain>
    </source>
</reference>
<dbReference type="AlphaFoldDB" id="A0A916RMJ9"/>
<evidence type="ECO:0000256" key="3">
    <source>
        <dbReference type="ARBA" id="ARBA00022989"/>
    </source>
</evidence>
<organism evidence="6 7">
    <name type="scientific">Edaphobacter acidisoli</name>
    <dbReference type="NCBI Taxonomy" id="2040573"/>
    <lineage>
        <taxon>Bacteria</taxon>
        <taxon>Pseudomonadati</taxon>
        <taxon>Acidobacteriota</taxon>
        <taxon>Terriglobia</taxon>
        <taxon>Terriglobales</taxon>
        <taxon>Acidobacteriaceae</taxon>
        <taxon>Edaphobacter</taxon>
    </lineage>
</organism>
<dbReference type="Pfam" id="PF02674">
    <property type="entry name" value="Colicin_V"/>
    <property type="match status" value="1"/>
</dbReference>
<keyword evidence="3 5" id="KW-1133">Transmembrane helix</keyword>
<name>A0A916RMJ9_9BACT</name>
<keyword evidence="4 5" id="KW-0472">Membrane</keyword>
<feature type="transmembrane region" description="Helical" evidence="5">
    <location>
        <begin position="28"/>
        <end position="45"/>
    </location>
</feature>
<dbReference type="GO" id="GO:0009403">
    <property type="term" value="P:toxin biosynthetic process"/>
    <property type="evidence" value="ECO:0007669"/>
    <property type="project" value="InterPro"/>
</dbReference>
<comment type="caution">
    <text evidence="6">The sequence shown here is derived from an EMBL/GenBank/DDBJ whole genome shotgun (WGS) entry which is preliminary data.</text>
</comment>
<protein>
    <submittedName>
        <fullName evidence="6">Colicin V production protein</fullName>
    </submittedName>
</protein>
<proteinExistence type="predicted"/>
<feature type="transmembrane region" description="Helical" evidence="5">
    <location>
        <begin position="103"/>
        <end position="125"/>
    </location>
</feature>
<comment type="subcellular location">
    <subcellularLocation>
        <location evidence="1">Membrane</location>
        <topology evidence="1">Multi-pass membrane protein</topology>
    </subcellularLocation>
</comment>
<sequence length="178" mass="19216">MTPFDWVLVAIVAYSTLLAFMRGIVRELFALGGLIGGILLAAWNYSRVAAALGRFITSPELAQTVAFVLILVIVAIAATLLGKSIHSTAHAIGLGFFDRLLGAAFGFVRGCLIGVVVLLAVAAFYPHSKWTENSRLSSYFLTGAHAVSFVVPYDLRQQVVDGAEMLKHKAPDWIKPLK</sequence>
<dbReference type="RefSeq" id="WP_188758436.1">
    <property type="nucleotide sequence ID" value="NZ_BMJB01000001.1"/>
</dbReference>
<gene>
    <name evidence="6" type="primary">cvpA</name>
    <name evidence="6" type="ORF">GCM10011507_13040</name>
</gene>
<evidence type="ECO:0000256" key="1">
    <source>
        <dbReference type="ARBA" id="ARBA00004141"/>
    </source>
</evidence>
<evidence type="ECO:0000256" key="5">
    <source>
        <dbReference type="SAM" id="Phobius"/>
    </source>
</evidence>
<keyword evidence="2 5" id="KW-0812">Transmembrane</keyword>
<feature type="transmembrane region" description="Helical" evidence="5">
    <location>
        <begin position="65"/>
        <end position="82"/>
    </location>
</feature>
<dbReference type="EMBL" id="BMJB01000001">
    <property type="protein sequence ID" value="GGA62835.1"/>
    <property type="molecule type" value="Genomic_DNA"/>
</dbReference>
<feature type="transmembrane region" description="Helical" evidence="5">
    <location>
        <begin position="6"/>
        <end position="21"/>
    </location>
</feature>
<accession>A0A916RMJ9</accession>
<evidence type="ECO:0000256" key="2">
    <source>
        <dbReference type="ARBA" id="ARBA00022692"/>
    </source>
</evidence>